<accession>A0A9X1JVP3</accession>
<feature type="domain" description="DinB-like" evidence="1">
    <location>
        <begin position="31"/>
        <end position="164"/>
    </location>
</feature>
<keyword evidence="3" id="KW-1185">Reference proteome</keyword>
<dbReference type="AlphaFoldDB" id="A0A9X1JVP3"/>
<dbReference type="Proteomes" id="UP001138686">
    <property type="component" value="Unassembled WGS sequence"/>
</dbReference>
<evidence type="ECO:0000259" key="1">
    <source>
        <dbReference type="Pfam" id="PF12867"/>
    </source>
</evidence>
<dbReference type="Pfam" id="PF12867">
    <property type="entry name" value="DinB_2"/>
    <property type="match status" value="1"/>
</dbReference>
<gene>
    <name evidence="2" type="ORF">KXJ69_07625</name>
</gene>
<reference evidence="2" key="1">
    <citation type="submission" date="2021-07" db="EMBL/GenBank/DDBJ databases">
        <title>Aureisphaera sp. CAU 1614 isolated from sea sediment.</title>
        <authorList>
            <person name="Kim W."/>
        </authorList>
    </citation>
    <scope>NUCLEOTIDE SEQUENCE</scope>
    <source>
        <strain evidence="2">CAU 1614</strain>
    </source>
</reference>
<name>A0A9X1JVP3_9FLAO</name>
<evidence type="ECO:0000313" key="2">
    <source>
        <dbReference type="EMBL" id="MBW2937970.1"/>
    </source>
</evidence>
<evidence type="ECO:0000313" key="3">
    <source>
        <dbReference type="Proteomes" id="UP001138686"/>
    </source>
</evidence>
<comment type="caution">
    <text evidence="2">The sequence shown here is derived from an EMBL/GenBank/DDBJ whole genome shotgun (WGS) entry which is preliminary data.</text>
</comment>
<dbReference type="InterPro" id="IPR024775">
    <property type="entry name" value="DinB-like"/>
</dbReference>
<dbReference type="RefSeq" id="WP_219052411.1">
    <property type="nucleotide sequence ID" value="NZ_JAHWDP010000003.1"/>
</dbReference>
<organism evidence="2 3">
    <name type="scientific">Halomarinibacterium sedimenti</name>
    <dbReference type="NCBI Taxonomy" id="2857106"/>
    <lineage>
        <taxon>Bacteria</taxon>
        <taxon>Pseudomonadati</taxon>
        <taxon>Bacteroidota</taxon>
        <taxon>Flavobacteriia</taxon>
        <taxon>Flavobacteriales</taxon>
        <taxon>Flavobacteriaceae</taxon>
        <taxon>Halomarinibacterium</taxon>
    </lineage>
</organism>
<proteinExistence type="predicted"/>
<sequence>MNSDITPNEYAPFYEGYIKKSEGIEIVNGLEMGLHRTKAFFESFPIEKLEYRYAEGKWTPKEILLHLIDSERVFAYRALFISRATNAEMQGFDQDEFVENSNANSRSIRSLVEEYINVRKSSVSLYSSFSKETMARMGKANNTSVSIRAIGRIILGHEIHHTAILKERYL</sequence>
<dbReference type="EMBL" id="JAHWDP010000003">
    <property type="protein sequence ID" value="MBW2937970.1"/>
    <property type="molecule type" value="Genomic_DNA"/>
</dbReference>
<protein>
    <submittedName>
        <fullName evidence="2">DinB family protein</fullName>
    </submittedName>
</protein>